<comment type="caution">
    <text evidence="6">The sequence shown here is derived from an EMBL/GenBank/DDBJ whole genome shotgun (WGS) entry which is preliminary data.</text>
</comment>
<comment type="catalytic activity">
    <reaction evidence="1">
        <text>Hydrolyzes the link between N-acetylmuramoyl residues and L-amino acid residues in certain cell-wall glycopeptides.</text>
        <dbReference type="EC" id="3.5.1.28"/>
    </reaction>
</comment>
<dbReference type="RefSeq" id="WP_249707657.1">
    <property type="nucleotide sequence ID" value="NZ_JAMFMB010000005.1"/>
</dbReference>
<evidence type="ECO:0000313" key="7">
    <source>
        <dbReference type="Proteomes" id="UP001203880"/>
    </source>
</evidence>
<dbReference type="InterPro" id="IPR002508">
    <property type="entry name" value="MurNAc-LAA_cat"/>
</dbReference>
<dbReference type="Pfam" id="PF01520">
    <property type="entry name" value="Amidase_3"/>
    <property type="match status" value="1"/>
</dbReference>
<dbReference type="EMBL" id="JAMFMB010000005">
    <property type="protein sequence ID" value="MCL6283056.1"/>
    <property type="molecule type" value="Genomic_DNA"/>
</dbReference>
<keyword evidence="3" id="KW-0378">Hydrolase</keyword>
<evidence type="ECO:0000256" key="4">
    <source>
        <dbReference type="SAM" id="MobiDB-lite"/>
    </source>
</evidence>
<dbReference type="SMART" id="SM00646">
    <property type="entry name" value="Ami_3"/>
    <property type="match status" value="1"/>
</dbReference>
<organism evidence="6 7">
    <name type="scientific">Ruegeria spongiae</name>
    <dbReference type="NCBI Taxonomy" id="2942209"/>
    <lineage>
        <taxon>Bacteria</taxon>
        <taxon>Pseudomonadati</taxon>
        <taxon>Pseudomonadota</taxon>
        <taxon>Alphaproteobacteria</taxon>
        <taxon>Rhodobacterales</taxon>
        <taxon>Roseobacteraceae</taxon>
        <taxon>Ruegeria</taxon>
    </lineage>
</organism>
<evidence type="ECO:0000256" key="1">
    <source>
        <dbReference type="ARBA" id="ARBA00001561"/>
    </source>
</evidence>
<gene>
    <name evidence="6" type="ORF">M3P21_05865</name>
</gene>
<dbReference type="PANTHER" id="PTHR30404">
    <property type="entry name" value="N-ACETYLMURAMOYL-L-ALANINE AMIDASE"/>
    <property type="match status" value="1"/>
</dbReference>
<accession>A0ABT0PZS6</accession>
<name>A0ABT0PZS6_9RHOB</name>
<sequence length="409" mass="43884">MSRIFMIATLALGLAFAPPGTLWAQGFGGLARVDSGRSLVADAGREVGVDLHLSQGVPYRVFTLDAPPRLVLDFKEVDWSGLDAGDLNKSARISDVKFGTYVPGWSRMVLALAEPFTVAQAGLQVDPVTGGAHLAVRLAPVSAEGFATAAGAPRDPRWDLPEPAQLDGPPPRAADAPLRVMLDPGHGGIDPGAETEEVVEKHLMLTFARELRELLLRSGGFEVALTRDADYFVSLERRIALAHEAGADIFISLHADALAEGQAHGATVHMLSDEASDIASAKLAERHDRDDLLSGVDLSNTDDEVTDILLDLARQETQPRSKALARALVNNIAAQGAPMNNRPLRSASFSVLKAADIPSVLVEIGFLSSPRDLENLMDPAWRATMATGIRNALQDWRAQDQARRALVRQ</sequence>
<dbReference type="Gene3D" id="2.60.40.3500">
    <property type="match status" value="1"/>
</dbReference>
<proteinExistence type="predicted"/>
<protein>
    <recommendedName>
        <fullName evidence="2">N-acetylmuramoyl-L-alanine amidase</fullName>
        <ecNumber evidence="2">3.5.1.28</ecNumber>
    </recommendedName>
</protein>
<evidence type="ECO:0000256" key="3">
    <source>
        <dbReference type="ARBA" id="ARBA00022801"/>
    </source>
</evidence>
<evidence type="ECO:0000313" key="6">
    <source>
        <dbReference type="EMBL" id="MCL6283056.1"/>
    </source>
</evidence>
<feature type="domain" description="MurNAc-LAA" evidence="5">
    <location>
        <begin position="239"/>
        <end position="394"/>
    </location>
</feature>
<keyword evidence="7" id="KW-1185">Reference proteome</keyword>
<dbReference type="Gene3D" id="3.40.630.40">
    <property type="entry name" value="Zn-dependent exopeptidases"/>
    <property type="match status" value="1"/>
</dbReference>
<dbReference type="InterPro" id="IPR050695">
    <property type="entry name" value="N-acetylmuramoyl_amidase_3"/>
</dbReference>
<evidence type="ECO:0000259" key="5">
    <source>
        <dbReference type="SMART" id="SM00646"/>
    </source>
</evidence>
<dbReference type="PANTHER" id="PTHR30404:SF0">
    <property type="entry name" value="N-ACETYLMURAMOYL-L-ALANINE AMIDASE AMIC"/>
    <property type="match status" value="1"/>
</dbReference>
<evidence type="ECO:0000256" key="2">
    <source>
        <dbReference type="ARBA" id="ARBA00011901"/>
    </source>
</evidence>
<dbReference type="Proteomes" id="UP001203880">
    <property type="component" value="Unassembled WGS sequence"/>
</dbReference>
<dbReference type="InterPro" id="IPR021731">
    <property type="entry name" value="AMIN_dom"/>
</dbReference>
<dbReference type="SUPFAM" id="SSF53187">
    <property type="entry name" value="Zn-dependent exopeptidases"/>
    <property type="match status" value="1"/>
</dbReference>
<dbReference type="Pfam" id="PF11741">
    <property type="entry name" value="AMIN"/>
    <property type="match status" value="1"/>
</dbReference>
<dbReference type="CDD" id="cd02696">
    <property type="entry name" value="MurNAc-LAA"/>
    <property type="match status" value="1"/>
</dbReference>
<reference evidence="6" key="1">
    <citation type="submission" date="2022-05" db="EMBL/GenBank/DDBJ databases">
        <authorList>
            <person name="Park J.-S."/>
        </authorList>
    </citation>
    <scope>NUCLEOTIDE SEQUENCE</scope>
    <source>
        <strain evidence="6">2012CJ41-6</strain>
    </source>
</reference>
<feature type="region of interest" description="Disordered" evidence="4">
    <location>
        <begin position="149"/>
        <end position="173"/>
    </location>
</feature>
<dbReference type="EC" id="3.5.1.28" evidence="2"/>